<proteinExistence type="predicted"/>
<feature type="transmembrane region" description="Helical" evidence="1">
    <location>
        <begin position="31"/>
        <end position="48"/>
    </location>
</feature>
<keyword evidence="1" id="KW-0472">Membrane</keyword>
<protein>
    <recommendedName>
        <fullName evidence="2">Minor capsid protein P9 transmembrane helices domain-containing protein</fullName>
    </recommendedName>
</protein>
<dbReference type="EMBL" id="MK072216">
    <property type="protein sequence ID" value="AYV80227.1"/>
    <property type="molecule type" value="Genomic_DNA"/>
</dbReference>
<evidence type="ECO:0000256" key="1">
    <source>
        <dbReference type="SAM" id="Phobius"/>
    </source>
</evidence>
<keyword evidence="1" id="KW-1133">Transmembrane helix</keyword>
<organism evidence="3">
    <name type="scientific">Gaeavirus sp</name>
    <dbReference type="NCBI Taxonomy" id="2487767"/>
    <lineage>
        <taxon>Viruses</taxon>
        <taxon>Varidnaviria</taxon>
        <taxon>Bamfordvirae</taxon>
        <taxon>Nucleocytoviricota</taxon>
        <taxon>Megaviricetes</taxon>
        <taxon>Imitervirales</taxon>
        <taxon>Mimiviridae</taxon>
        <taxon>Klosneuvirinae</taxon>
    </lineage>
</organism>
<name>A0A3G4ZZ81_9VIRU</name>
<feature type="domain" description="Minor capsid protein P9 transmembrane helices" evidence="2">
    <location>
        <begin position="4"/>
        <end position="70"/>
    </location>
</feature>
<dbReference type="InterPro" id="IPR043915">
    <property type="entry name" value="P9_TM"/>
</dbReference>
<keyword evidence="1" id="KW-0812">Transmembrane</keyword>
<accession>A0A3G4ZZ81</accession>
<evidence type="ECO:0000313" key="3">
    <source>
        <dbReference type="EMBL" id="AYV80227.1"/>
    </source>
</evidence>
<evidence type="ECO:0000259" key="2">
    <source>
        <dbReference type="Pfam" id="PF19066"/>
    </source>
</evidence>
<gene>
    <name evidence="3" type="ORF">Gaeavirus18_4</name>
</gene>
<feature type="transmembrane region" description="Helical" evidence="1">
    <location>
        <begin position="54"/>
        <end position="71"/>
    </location>
</feature>
<dbReference type="Pfam" id="PF19066">
    <property type="entry name" value="P9_TM"/>
    <property type="match status" value="1"/>
</dbReference>
<reference evidence="3" key="1">
    <citation type="submission" date="2018-10" db="EMBL/GenBank/DDBJ databases">
        <title>Hidden diversity of soil giant viruses.</title>
        <authorList>
            <person name="Schulz F."/>
            <person name="Alteio L."/>
            <person name="Goudeau D."/>
            <person name="Ryan E.M."/>
            <person name="Malmstrom R.R."/>
            <person name="Blanchard J."/>
            <person name="Woyke T."/>
        </authorList>
    </citation>
    <scope>NUCLEOTIDE SEQUENCE</scope>
    <source>
        <strain evidence="3">GAV1</strain>
    </source>
</reference>
<sequence length="292" mass="34093">METFWIYNPYIIVQNYSEILPTSSMSKTKQLNILSRLLIYVIILSLLFEDNYTILLICLTGLVFIIMFYFINKIDDKHIAKEHELEGMSDIEKYLKFGKKYNSLDNANIPRNNSVNKIYNKAHDPMIKNSKDPNPKNKLIESGYIDFDGKYEIGKDYPERDHVATSTPKIPYEQDVFYTDDNCRKPTADNPFANIVFTDYLDAGNLAEPCNVDARDTQINMQNLYNSTIYRNIEDVFERENSQRTFYTVPITTVPNRQTEFANWLYKTGPTCKEDSANCTYYEDPSMTSPRY</sequence>